<reference evidence="3" key="1">
    <citation type="journal article" date="2019" name="Int. J. Syst. Evol. Microbiol.">
        <title>The Global Catalogue of Microorganisms (GCM) 10K type strain sequencing project: providing services to taxonomists for standard genome sequencing and annotation.</title>
        <authorList>
            <consortium name="The Broad Institute Genomics Platform"/>
            <consortium name="The Broad Institute Genome Sequencing Center for Infectious Disease"/>
            <person name="Wu L."/>
            <person name="Ma J."/>
        </authorList>
    </citation>
    <scope>NUCLEOTIDE SEQUENCE [LARGE SCALE GENOMIC DNA]</scope>
    <source>
        <strain evidence="3">JCM 17441</strain>
    </source>
</reference>
<feature type="region of interest" description="Disordered" evidence="1">
    <location>
        <begin position="1"/>
        <end position="21"/>
    </location>
</feature>
<sequence>MTAPDIGVKSPRRPTGAAPGADTVADLVGRVGNALALAGITTPEQLRGAAWSDTPAERLDAIRLTLRS</sequence>
<keyword evidence="3" id="KW-1185">Reference proteome</keyword>
<name>A0ABP8DN72_9ACTN</name>
<dbReference type="RefSeq" id="WP_345137052.1">
    <property type="nucleotide sequence ID" value="NZ_BAABAT010000039.1"/>
</dbReference>
<evidence type="ECO:0000313" key="2">
    <source>
        <dbReference type="EMBL" id="GAA4260123.1"/>
    </source>
</evidence>
<gene>
    <name evidence="2" type="ORF">GCM10022255_087530</name>
</gene>
<dbReference type="EMBL" id="BAABAT010000039">
    <property type="protein sequence ID" value="GAA4260123.1"/>
    <property type="molecule type" value="Genomic_DNA"/>
</dbReference>
<comment type="caution">
    <text evidence="2">The sequence shown here is derived from an EMBL/GenBank/DDBJ whole genome shotgun (WGS) entry which is preliminary data.</text>
</comment>
<accession>A0ABP8DN72</accession>
<protein>
    <submittedName>
        <fullName evidence="2">Uncharacterized protein</fullName>
    </submittedName>
</protein>
<evidence type="ECO:0000313" key="3">
    <source>
        <dbReference type="Proteomes" id="UP001500620"/>
    </source>
</evidence>
<proteinExistence type="predicted"/>
<dbReference type="Proteomes" id="UP001500620">
    <property type="component" value="Unassembled WGS sequence"/>
</dbReference>
<evidence type="ECO:0000256" key="1">
    <source>
        <dbReference type="SAM" id="MobiDB-lite"/>
    </source>
</evidence>
<organism evidence="2 3">
    <name type="scientific">Dactylosporangium darangshiense</name>
    <dbReference type="NCBI Taxonomy" id="579108"/>
    <lineage>
        <taxon>Bacteria</taxon>
        <taxon>Bacillati</taxon>
        <taxon>Actinomycetota</taxon>
        <taxon>Actinomycetes</taxon>
        <taxon>Micromonosporales</taxon>
        <taxon>Micromonosporaceae</taxon>
        <taxon>Dactylosporangium</taxon>
    </lineage>
</organism>